<dbReference type="PRINTS" id="PR00633">
    <property type="entry name" value="RCCNDNSATION"/>
</dbReference>
<accession>A0A7R8AKQ0</accession>
<organism evidence="3 4">
    <name type="scientific">Aspergillus puulaauensis</name>
    <dbReference type="NCBI Taxonomy" id="1220207"/>
    <lineage>
        <taxon>Eukaryota</taxon>
        <taxon>Fungi</taxon>
        <taxon>Dikarya</taxon>
        <taxon>Ascomycota</taxon>
        <taxon>Pezizomycotina</taxon>
        <taxon>Eurotiomycetes</taxon>
        <taxon>Eurotiomycetidae</taxon>
        <taxon>Eurotiales</taxon>
        <taxon>Aspergillaceae</taxon>
        <taxon>Aspergillus</taxon>
    </lineage>
</organism>
<name>A0A7R8AKQ0_9EURO</name>
<dbReference type="PANTHER" id="PTHR45982:SF1">
    <property type="entry name" value="REGULATOR OF CHROMOSOME CONDENSATION"/>
    <property type="match status" value="1"/>
</dbReference>
<feature type="compositionally biased region" description="Polar residues" evidence="2">
    <location>
        <begin position="479"/>
        <end position="509"/>
    </location>
</feature>
<dbReference type="EMBL" id="AP024445">
    <property type="protein sequence ID" value="BCS22466.1"/>
    <property type="molecule type" value="Genomic_DNA"/>
</dbReference>
<dbReference type="GeneID" id="64972471"/>
<feature type="compositionally biased region" description="Low complexity" evidence="2">
    <location>
        <begin position="1107"/>
        <end position="1127"/>
    </location>
</feature>
<feature type="compositionally biased region" description="Polar residues" evidence="2">
    <location>
        <begin position="652"/>
        <end position="686"/>
    </location>
</feature>
<feature type="compositionally biased region" description="Low complexity" evidence="2">
    <location>
        <begin position="13"/>
        <end position="26"/>
    </location>
</feature>
<feature type="compositionally biased region" description="Pro residues" evidence="2">
    <location>
        <begin position="1078"/>
        <end position="1096"/>
    </location>
</feature>
<dbReference type="GO" id="GO:0005737">
    <property type="term" value="C:cytoplasm"/>
    <property type="evidence" value="ECO:0007669"/>
    <property type="project" value="TreeGrafter"/>
</dbReference>
<feature type="compositionally biased region" description="Polar residues" evidence="2">
    <location>
        <begin position="551"/>
        <end position="565"/>
    </location>
</feature>
<dbReference type="InterPro" id="IPR051553">
    <property type="entry name" value="Ran_GTPase-activating"/>
</dbReference>
<dbReference type="InterPro" id="IPR009091">
    <property type="entry name" value="RCC1/BLIP-II"/>
</dbReference>
<dbReference type="InterPro" id="IPR000408">
    <property type="entry name" value="Reg_chr_condens"/>
</dbReference>
<feature type="compositionally biased region" description="Pro residues" evidence="2">
    <location>
        <begin position="346"/>
        <end position="359"/>
    </location>
</feature>
<feature type="region of interest" description="Disordered" evidence="2">
    <location>
        <begin position="307"/>
        <end position="712"/>
    </location>
</feature>
<dbReference type="Pfam" id="PF13540">
    <property type="entry name" value="RCC1_2"/>
    <property type="match status" value="3"/>
</dbReference>
<dbReference type="PROSITE" id="PS50012">
    <property type="entry name" value="RCC1_3"/>
    <property type="match status" value="7"/>
</dbReference>
<feature type="repeat" description="RCC1" evidence="1">
    <location>
        <begin position="1695"/>
        <end position="1747"/>
    </location>
</feature>
<feature type="compositionally biased region" description="Pro residues" evidence="2">
    <location>
        <begin position="250"/>
        <end position="261"/>
    </location>
</feature>
<reference evidence="3" key="1">
    <citation type="submission" date="2021-01" db="EMBL/GenBank/DDBJ databases">
        <authorList>
            <consortium name="Aspergillus puulaauensis MK2 genome sequencing consortium"/>
            <person name="Kazuki M."/>
            <person name="Futagami T."/>
        </authorList>
    </citation>
    <scope>NUCLEOTIDE SEQUENCE</scope>
    <source>
        <strain evidence="3">MK2</strain>
    </source>
</reference>
<feature type="compositionally biased region" description="Basic and acidic residues" evidence="2">
    <location>
        <begin position="1039"/>
        <end position="1051"/>
    </location>
</feature>
<feature type="repeat" description="RCC1" evidence="1">
    <location>
        <begin position="1324"/>
        <end position="1381"/>
    </location>
</feature>
<feature type="region of interest" description="Disordered" evidence="2">
    <location>
        <begin position="819"/>
        <end position="1247"/>
    </location>
</feature>
<dbReference type="Gene3D" id="2.130.10.30">
    <property type="entry name" value="Regulator of chromosome condensation 1/beta-lactamase-inhibitor protein II"/>
    <property type="match status" value="1"/>
</dbReference>
<dbReference type="PANTHER" id="PTHR45982">
    <property type="entry name" value="REGULATOR OF CHROMOSOME CONDENSATION"/>
    <property type="match status" value="1"/>
</dbReference>
<dbReference type="PROSITE" id="PS00626">
    <property type="entry name" value="RCC1_2"/>
    <property type="match status" value="2"/>
</dbReference>
<feature type="region of interest" description="Disordered" evidence="2">
    <location>
        <begin position="126"/>
        <end position="282"/>
    </location>
</feature>
<evidence type="ECO:0000256" key="1">
    <source>
        <dbReference type="PROSITE-ProRule" id="PRU00235"/>
    </source>
</evidence>
<feature type="compositionally biased region" description="Basic and acidic residues" evidence="2">
    <location>
        <begin position="941"/>
        <end position="951"/>
    </location>
</feature>
<feature type="repeat" description="RCC1" evidence="1">
    <location>
        <begin position="1499"/>
        <end position="1559"/>
    </location>
</feature>
<feature type="compositionally biased region" description="Low complexity" evidence="2">
    <location>
        <begin position="410"/>
        <end position="419"/>
    </location>
</feature>
<feature type="compositionally biased region" description="Polar residues" evidence="2">
    <location>
        <begin position="1174"/>
        <end position="1185"/>
    </location>
</feature>
<feature type="compositionally biased region" description="Basic and acidic residues" evidence="2">
    <location>
        <begin position="622"/>
        <end position="631"/>
    </location>
</feature>
<feature type="compositionally biased region" description="Polar residues" evidence="2">
    <location>
        <begin position="67"/>
        <end position="78"/>
    </location>
</feature>
<feature type="compositionally biased region" description="Low complexity" evidence="2">
    <location>
        <begin position="635"/>
        <end position="645"/>
    </location>
</feature>
<sequence length="1747" mass="189410">MSERTDSIDEDPSQSIPSDPSSTPDPNDIEPQDDQASEKSLSPLEDYRSSSQETHIGVPTLEAITAINEQANGDNDGNSFDEIEDEDEDEAENENENENQDGAGGEYNAHAGPSYWDLSALIWYDDSYDDYGSGNGTDYEGGQDQEDYQEEHQDESQEQEDNNDNREDEEDKDEDEEDEDEEDEEDENETLIESTRPEVGSPERLAPGNPIPSPNQPPRSTVDQQLPPYDMDTRSYLRVPPYPSDTNARLPPPGYLPPPRHLPPELQGYELPPTHGLPRVQGLGQMGESLLNQPLYDNETYYGAETSETFDEEEWPAQASDALYDPYQDQGQSRIRRYSDGAPVFSPLPPPEIPLPPLPANESFLGHGPERQYADQDQDQDQQQQQQQQQGQNQDQDQNPNGLPQSDQFLNNLLQQPHGQQHHPEQNQQPGQSRRSASTEYDGNGITIGGGSGRQPYPDLVLPSVEGPNDQHGVGGTQGNPISLSSGDSGNPTNNGSRPETAITISTGSSAGGCRPDASTISTGSSESGGAGPAPATGDGTSGQGHDGEANQDNQSPPEGSTTGQDQDEGSDPAPANDQNDREAASTGGNQGESGHVSPLAQVSPVYRTSSSGIDEATLDELAARGDHYFDSDSQEQQQQQQQEQSRPYDPTSPTYANYPYSPTQPMIPNTIQESGQATEPNTQENYGHGPEDYYGQHVEEDPQQPSQRTPGEQALYENLIDENRLDAPIALARDIVDVMREIIKSTSNSRHSSSRYSSPVITPTRERFAPSIPAPISFSTHYHRFFEPEPGSEVEQAAPTSYFPGPLRAYTYVPSAPGSPGVGSGGEDEAEVGPPPVPVHTPVSVPSIIEPGRFSTPEIDTESEPERLPSTPTPIPRPVLLRQLGIRASPSVRSPRSTTPASERGINIRPDEAAEEREAEREREPEAESEQPADEDEFEPEPKSESRSDTEPTQDEITQAKRDSESAQVKSESGSDIALETIPEYESAPESQPSTRAPSDAGSEYKPGPEQDTDSDSETELGNNQQLVADLEQDELEDTGREQAQEKELDTNPESGKQSENDSEEAEYHSARESAPSPSPHPPPPPPLSPSPPPRRITRAYARRLQQGQQPATQTSTAAEQATEQGPSKTKKEKGKAKARELTPSPPPRGIKRKESSSPSPPPSPPKRRDTRSQTLQQESNKADSGSGKGKGKGKATTSKGTKRRAEYAPETQEPVTKKRKATETEAETEAGSEQSTLKLRSNPKVATRADELRLSPLIVNNPPTAKRSVYVFGANSHGQLGLGHAEANVTYPTLNTGLTKDTVGVVDIAAGGNHCVALTYDNRVLTWGDNSDGQLGRETQSGEEKTPMEVDFTAVGLPAETVFVQVAATDSATFVLTEFGDVYGWGTFRETYTNEADEEISILIGFRPSVTFQRTPLHIPDLKYVKKLATGAQHVLALTLTEDADLIKSKSRNRRASTDPIPNRITKSKPLSKSNKSKSKTKTKRSTKASATPKPENAVFAWGAYKRDQLGRRILGRQRTAATAGLTPRLVALPGKTRCDIASIGAGPYHSFAVKVDGYVYAWGYNRHGQTGVVDDVNLLEGDSTVSVPTGLEGVGLGLGLGSLEPDREYMLTGGRDYSLAVTDDGRCLSWGSIRGDVLGIRKEMMSEDDLLFDEDSESPSILTKPTSVSGVDSRVEKASAGLGHSILVTQSGTAYAWGSNGEYEVRQPRSDGVELPSAIQTSTLRGLRVVDAAAGRRFSVLLVE</sequence>
<keyword evidence="4" id="KW-1185">Reference proteome</keyword>
<feature type="repeat" description="RCC1" evidence="1">
    <location>
        <begin position="1269"/>
        <end position="1323"/>
    </location>
</feature>
<feature type="compositionally biased region" description="Low complexity" evidence="2">
    <location>
        <begin position="381"/>
        <end position="398"/>
    </location>
</feature>
<dbReference type="KEGG" id="apuu:APUU_30691A"/>
<feature type="compositionally biased region" description="Acidic residues" evidence="2">
    <location>
        <begin position="79"/>
        <end position="99"/>
    </location>
</feature>
<evidence type="ECO:0000313" key="4">
    <source>
        <dbReference type="Proteomes" id="UP000654913"/>
    </source>
</evidence>
<dbReference type="OrthoDB" id="4478167at2759"/>
<reference evidence="3" key="2">
    <citation type="submission" date="2021-02" db="EMBL/GenBank/DDBJ databases">
        <title>Aspergillus puulaauensis MK2 genome sequence.</title>
        <authorList>
            <person name="Futagami T."/>
            <person name="Mori K."/>
            <person name="Kadooka C."/>
            <person name="Tanaka T."/>
        </authorList>
    </citation>
    <scope>NUCLEOTIDE SEQUENCE</scope>
    <source>
        <strain evidence="3">MK2</strain>
    </source>
</reference>
<gene>
    <name evidence="3" type="ORF">APUU_30691A</name>
</gene>
<proteinExistence type="predicted"/>
<evidence type="ECO:0000256" key="2">
    <source>
        <dbReference type="SAM" id="MobiDB-lite"/>
    </source>
</evidence>
<dbReference type="RefSeq" id="XP_041554660.1">
    <property type="nucleotide sequence ID" value="XM_041701812.1"/>
</dbReference>
<feature type="compositionally biased region" description="Polar residues" evidence="2">
    <location>
        <begin position="399"/>
        <end position="409"/>
    </location>
</feature>
<feature type="compositionally biased region" description="Acidic residues" evidence="2">
    <location>
        <begin position="156"/>
        <end position="190"/>
    </location>
</feature>
<feature type="compositionally biased region" description="Acidic residues" evidence="2">
    <location>
        <begin position="928"/>
        <end position="940"/>
    </location>
</feature>
<feature type="region of interest" description="Disordered" evidence="2">
    <location>
        <begin position="1452"/>
        <end position="1496"/>
    </location>
</feature>
<dbReference type="GO" id="GO:0005085">
    <property type="term" value="F:guanyl-nucleotide exchange factor activity"/>
    <property type="evidence" value="ECO:0007669"/>
    <property type="project" value="TreeGrafter"/>
</dbReference>
<feature type="repeat" description="RCC1" evidence="1">
    <location>
        <begin position="1560"/>
        <end position="1627"/>
    </location>
</feature>
<protein>
    <recommendedName>
        <fullName evidence="5">Regulator of chromosome condensation 1/beta-lactamase-inhibitor protein II</fullName>
    </recommendedName>
</protein>
<feature type="repeat" description="RCC1" evidence="1">
    <location>
        <begin position="1382"/>
        <end position="1443"/>
    </location>
</feature>
<feature type="compositionally biased region" description="Low complexity" evidence="2">
    <location>
        <begin position="888"/>
        <end position="903"/>
    </location>
</feature>
<dbReference type="Proteomes" id="UP000654913">
    <property type="component" value="Chromosome 3"/>
</dbReference>
<evidence type="ECO:0008006" key="5">
    <source>
        <dbReference type="Google" id="ProtNLM"/>
    </source>
</evidence>
<dbReference type="SUPFAM" id="SSF50985">
    <property type="entry name" value="RCC1/BLIP-II"/>
    <property type="match status" value="1"/>
</dbReference>
<feature type="region of interest" description="Disordered" evidence="2">
    <location>
        <begin position="1"/>
        <end position="112"/>
    </location>
</feature>
<evidence type="ECO:0000313" key="3">
    <source>
        <dbReference type="EMBL" id="BCS22466.1"/>
    </source>
</evidence>
<feature type="compositionally biased region" description="Basic residues" evidence="2">
    <location>
        <begin position="1477"/>
        <end position="1489"/>
    </location>
</feature>
<feature type="compositionally biased region" description="Basic and acidic residues" evidence="2">
    <location>
        <begin position="910"/>
        <end position="927"/>
    </location>
</feature>
<feature type="repeat" description="RCC1" evidence="1">
    <location>
        <begin position="1628"/>
        <end position="1694"/>
    </location>
</feature>